<dbReference type="CDD" id="cd18793">
    <property type="entry name" value="SF2_C_SNF"/>
    <property type="match status" value="1"/>
</dbReference>
<organism evidence="4 5">
    <name type="scientific">Dendrothele bispora (strain CBS 962.96)</name>
    <dbReference type="NCBI Taxonomy" id="1314807"/>
    <lineage>
        <taxon>Eukaryota</taxon>
        <taxon>Fungi</taxon>
        <taxon>Dikarya</taxon>
        <taxon>Basidiomycota</taxon>
        <taxon>Agaricomycotina</taxon>
        <taxon>Agaricomycetes</taxon>
        <taxon>Agaricomycetidae</taxon>
        <taxon>Agaricales</taxon>
        <taxon>Agaricales incertae sedis</taxon>
        <taxon>Dendrothele</taxon>
    </lineage>
</organism>
<dbReference type="SMART" id="SM00490">
    <property type="entry name" value="HELICc"/>
    <property type="match status" value="1"/>
</dbReference>
<keyword evidence="5" id="KW-1185">Reference proteome</keyword>
<evidence type="ECO:0000313" key="5">
    <source>
        <dbReference type="Proteomes" id="UP000297245"/>
    </source>
</evidence>
<feature type="region of interest" description="Disordered" evidence="2">
    <location>
        <begin position="830"/>
        <end position="882"/>
    </location>
</feature>
<sequence>MATRYGCRSWPISRGRPSPAQTLVTKGRRQHLFLFHAIPAAQEKFLKGGRGEDECPGRDKWRSWITKQWDKWEIHLIVVRCLQEADVHPISVMVAGESLEWPNSTFCLPSATPELARALFGPEAFDSKGVLPAKFRQYLVSIGQRSWDRLRQRINKQKDRIHLLEESALAAFTALSDNKLTTAKVARVIKLVSEWRDVAQIFGTKRNLEVADNMLAELDHTLEIAGAKVAKTPKAGQPKKRLTTLTAGPHNLLANDADITYLRNLYMQYFESDDDSSQPPITESHEPEIPLEYILDGDLGMEEEAKMDPATLSQRLGFKNHLPYQFNSLWHCAGATPWDSPDIFERPDSNDLTPLRLHWHQEAGVHSILRSVFAETPQTPTCTGMLIAGEVGLGKTALCLSTIAALNQLLRLQETSQPLPPVLRSHQFLNGSNQIPALSHEIKTVFRPRSIDIFIYDCPKRFLTVNIDEAHEMRNVGVKYYAAMALCQKAQVKIAMTGTPLLMAPKDIASIGRLLGLDYFVSEQSVNEAKDFAASTRRAKKLDDDNREVRRIQIDIRNESLLDLPAFKEIIGIVNLTARELDIIKELAELAKSNVSCANELAIFLTKKFYLEYRMAVAYAKLDPSAPYPIFKTIAEWEPIQSTKMTVTVKICAHYLSADHVDDVQFVDGELLITQPAPFQPGQVVEQECKIIIYAEFPSITPLLKNVLEIYGMNSLCIDGSMPYDKRDQVVSEFRKPGSPRIFIFSHVGSAGLNLAIANIVIFIDQPWSAQDERQIRGRAHRQPQKSTVKAIHFLANESSDVLMSKMAQQKLEMHSAFSNKVLPPDKADLLRGKVLNEPEEDEEDNVDRKGKKRACSSYGPQDEGTTEPGAARRRCKQRWTDQGVRRRFRDVRWHSLVSFFLDSKVFLYAPQPTAQQLHDPCNTIPTRTKHDSLMASSHSETTTNNNEPTKGLASGMNSGPNAPQSTAQQFHDRNDPYGTVSSDGDTMGMNLSDGDRFPPSDGDGVSDGDELGQGEDEGFDDYRRPTLPSSPFPSALQSLRKYCHNINDPDEKMPGQQAISHSRAQPPARPVESKGASQYRRRDVPPISTSGLSMNYTPRPPLRGEILHTFTPSPTQHQVQSRPRSSVRPEITEAIPSTDYCRRTHKASFPFALSATLLFKSGRPVANTIGIQQHWCTSRSASNSIQ</sequence>
<dbReference type="GO" id="GO:0016787">
    <property type="term" value="F:hydrolase activity"/>
    <property type="evidence" value="ECO:0007669"/>
    <property type="project" value="UniProtKB-KW"/>
</dbReference>
<evidence type="ECO:0000259" key="3">
    <source>
        <dbReference type="PROSITE" id="PS51194"/>
    </source>
</evidence>
<dbReference type="AlphaFoldDB" id="A0A4S8KYR9"/>
<protein>
    <recommendedName>
        <fullName evidence="3">Helicase C-terminal domain-containing protein</fullName>
    </recommendedName>
</protein>
<feature type="domain" description="Helicase C-terminal" evidence="3">
    <location>
        <begin position="680"/>
        <end position="831"/>
    </location>
</feature>
<dbReference type="OrthoDB" id="3270319at2759"/>
<dbReference type="InterPro" id="IPR038718">
    <property type="entry name" value="SNF2-like_sf"/>
</dbReference>
<dbReference type="Gene3D" id="3.40.50.300">
    <property type="entry name" value="P-loop containing nucleotide triphosphate hydrolases"/>
    <property type="match status" value="1"/>
</dbReference>
<feature type="compositionally biased region" description="Acidic residues" evidence="2">
    <location>
        <begin position="1005"/>
        <end position="1020"/>
    </location>
</feature>
<feature type="compositionally biased region" description="Polar residues" evidence="2">
    <location>
        <begin position="956"/>
        <end position="970"/>
    </location>
</feature>
<dbReference type="EMBL" id="ML179830">
    <property type="protein sequence ID" value="THU81192.1"/>
    <property type="molecule type" value="Genomic_DNA"/>
</dbReference>
<dbReference type="SUPFAM" id="SSF52540">
    <property type="entry name" value="P-loop containing nucleoside triphosphate hydrolases"/>
    <property type="match status" value="2"/>
</dbReference>
<dbReference type="InterPro" id="IPR027417">
    <property type="entry name" value="P-loop_NTPase"/>
</dbReference>
<dbReference type="Proteomes" id="UP000297245">
    <property type="component" value="Unassembled WGS sequence"/>
</dbReference>
<dbReference type="PANTHER" id="PTHR10799">
    <property type="entry name" value="SNF2/RAD54 HELICASE FAMILY"/>
    <property type="match status" value="1"/>
</dbReference>
<gene>
    <name evidence="4" type="ORF">K435DRAFT_809279</name>
</gene>
<evidence type="ECO:0000313" key="4">
    <source>
        <dbReference type="EMBL" id="THU81192.1"/>
    </source>
</evidence>
<proteinExistence type="predicted"/>
<dbReference type="PROSITE" id="PS51194">
    <property type="entry name" value="HELICASE_CTER"/>
    <property type="match status" value="1"/>
</dbReference>
<dbReference type="Pfam" id="PF00271">
    <property type="entry name" value="Helicase_C"/>
    <property type="match status" value="1"/>
</dbReference>
<dbReference type="Gene3D" id="3.40.50.10810">
    <property type="entry name" value="Tandem AAA-ATPase domain"/>
    <property type="match status" value="1"/>
</dbReference>
<dbReference type="InterPro" id="IPR049730">
    <property type="entry name" value="SNF2/RAD54-like_C"/>
</dbReference>
<reference evidence="4 5" key="1">
    <citation type="journal article" date="2019" name="Nat. Ecol. Evol.">
        <title>Megaphylogeny resolves global patterns of mushroom evolution.</title>
        <authorList>
            <person name="Varga T."/>
            <person name="Krizsan K."/>
            <person name="Foldi C."/>
            <person name="Dima B."/>
            <person name="Sanchez-Garcia M."/>
            <person name="Sanchez-Ramirez S."/>
            <person name="Szollosi G.J."/>
            <person name="Szarkandi J.G."/>
            <person name="Papp V."/>
            <person name="Albert L."/>
            <person name="Andreopoulos W."/>
            <person name="Angelini C."/>
            <person name="Antonin V."/>
            <person name="Barry K.W."/>
            <person name="Bougher N.L."/>
            <person name="Buchanan P."/>
            <person name="Buyck B."/>
            <person name="Bense V."/>
            <person name="Catcheside P."/>
            <person name="Chovatia M."/>
            <person name="Cooper J."/>
            <person name="Damon W."/>
            <person name="Desjardin D."/>
            <person name="Finy P."/>
            <person name="Geml J."/>
            <person name="Haridas S."/>
            <person name="Hughes K."/>
            <person name="Justo A."/>
            <person name="Karasinski D."/>
            <person name="Kautmanova I."/>
            <person name="Kiss B."/>
            <person name="Kocsube S."/>
            <person name="Kotiranta H."/>
            <person name="LaButti K.M."/>
            <person name="Lechner B.E."/>
            <person name="Liimatainen K."/>
            <person name="Lipzen A."/>
            <person name="Lukacs Z."/>
            <person name="Mihaltcheva S."/>
            <person name="Morgado L.N."/>
            <person name="Niskanen T."/>
            <person name="Noordeloos M.E."/>
            <person name="Ohm R.A."/>
            <person name="Ortiz-Santana B."/>
            <person name="Ovrebo C."/>
            <person name="Racz N."/>
            <person name="Riley R."/>
            <person name="Savchenko A."/>
            <person name="Shiryaev A."/>
            <person name="Soop K."/>
            <person name="Spirin V."/>
            <person name="Szebenyi C."/>
            <person name="Tomsovsky M."/>
            <person name="Tulloss R.E."/>
            <person name="Uehling J."/>
            <person name="Grigoriev I.V."/>
            <person name="Vagvolgyi C."/>
            <person name="Papp T."/>
            <person name="Martin F.M."/>
            <person name="Miettinen O."/>
            <person name="Hibbett D.S."/>
            <person name="Nagy L.G."/>
        </authorList>
    </citation>
    <scope>NUCLEOTIDE SEQUENCE [LARGE SCALE GENOMIC DNA]</scope>
    <source>
        <strain evidence="4 5">CBS 962.96</strain>
    </source>
</reference>
<feature type="compositionally biased region" description="Polar residues" evidence="2">
    <location>
        <begin position="935"/>
        <end position="949"/>
    </location>
</feature>
<keyword evidence="1" id="KW-0378">Hydrolase</keyword>
<evidence type="ECO:0000256" key="1">
    <source>
        <dbReference type="ARBA" id="ARBA00022801"/>
    </source>
</evidence>
<feature type="region of interest" description="Disordered" evidence="2">
    <location>
        <begin position="935"/>
        <end position="1099"/>
    </location>
</feature>
<evidence type="ECO:0000256" key="2">
    <source>
        <dbReference type="SAM" id="MobiDB-lite"/>
    </source>
</evidence>
<name>A0A4S8KYR9_DENBC</name>
<dbReference type="InterPro" id="IPR001650">
    <property type="entry name" value="Helicase_C-like"/>
</dbReference>
<accession>A0A4S8KYR9</accession>
<feature type="compositionally biased region" description="Polar residues" evidence="2">
    <location>
        <begin position="1088"/>
        <end position="1097"/>
    </location>
</feature>